<evidence type="ECO:0000313" key="2">
    <source>
        <dbReference type="Proteomes" id="UP000516117"/>
    </source>
</evidence>
<accession>A0A7H0H5M4</accession>
<dbReference type="EMBL" id="CP060789">
    <property type="protein sequence ID" value="QNP55840.1"/>
    <property type="molecule type" value="Genomic_DNA"/>
</dbReference>
<dbReference type="RefSeq" id="WP_187720969.1">
    <property type="nucleotide sequence ID" value="NZ_BAABBL010000010.1"/>
</dbReference>
<name>A0A7H0H5M4_9ACTN</name>
<dbReference type="KEGG" id="tdf:H9L22_17265"/>
<gene>
    <name evidence="1" type="ORF">H9L22_17265</name>
</gene>
<sequence length="115" mass="12607">MSAFASIPGVIGYMEFHDGPRRVITVDCQGPGLTTGTYRPIITIDGRSFQVMWGPVAFEIPADRNVHVSGHVMSNSMTGFASLLLDPQPFDEQLVYRIRTMSAMGELTRVAPVGY</sequence>
<evidence type="ECO:0000313" key="1">
    <source>
        <dbReference type="EMBL" id="QNP55840.1"/>
    </source>
</evidence>
<proteinExistence type="predicted"/>
<dbReference type="Proteomes" id="UP000516117">
    <property type="component" value="Chromosome"/>
</dbReference>
<reference evidence="1 2" key="1">
    <citation type="submission" date="2020-08" db="EMBL/GenBank/DDBJ databases">
        <title>Genome sequence of Tessaracoccus defluvii JCM 17540T.</title>
        <authorList>
            <person name="Hyun D.-W."/>
            <person name="Bae J.-W."/>
        </authorList>
    </citation>
    <scope>NUCLEOTIDE SEQUENCE [LARGE SCALE GENOMIC DNA]</scope>
    <source>
        <strain evidence="1 2">JCM 17540</strain>
    </source>
</reference>
<dbReference type="AlphaFoldDB" id="A0A7H0H5M4"/>
<organism evidence="1 2">
    <name type="scientific">Tessaracoccus defluvii</name>
    <dbReference type="NCBI Taxonomy" id="1285901"/>
    <lineage>
        <taxon>Bacteria</taxon>
        <taxon>Bacillati</taxon>
        <taxon>Actinomycetota</taxon>
        <taxon>Actinomycetes</taxon>
        <taxon>Propionibacteriales</taxon>
        <taxon>Propionibacteriaceae</taxon>
        <taxon>Tessaracoccus</taxon>
    </lineage>
</organism>
<protein>
    <submittedName>
        <fullName evidence="1">Uncharacterized protein</fullName>
    </submittedName>
</protein>
<keyword evidence="2" id="KW-1185">Reference proteome</keyword>